<reference evidence="1 2" key="1">
    <citation type="submission" date="2019-10" db="EMBL/GenBank/DDBJ databases">
        <authorList>
            <person name="Palmer J.M."/>
        </authorList>
    </citation>
    <scope>NUCLEOTIDE SEQUENCE [LARGE SCALE GENOMIC DNA]</scope>
    <source>
        <strain evidence="1 2">TWF506</strain>
    </source>
</reference>
<organism evidence="1 2">
    <name type="scientific">Arthrobotrys conoides</name>
    <dbReference type="NCBI Taxonomy" id="74498"/>
    <lineage>
        <taxon>Eukaryota</taxon>
        <taxon>Fungi</taxon>
        <taxon>Dikarya</taxon>
        <taxon>Ascomycota</taxon>
        <taxon>Pezizomycotina</taxon>
        <taxon>Orbiliomycetes</taxon>
        <taxon>Orbiliales</taxon>
        <taxon>Orbiliaceae</taxon>
        <taxon>Arthrobotrys</taxon>
    </lineage>
</organism>
<dbReference type="Proteomes" id="UP001307849">
    <property type="component" value="Unassembled WGS sequence"/>
</dbReference>
<dbReference type="EMBL" id="JAVHJM010000007">
    <property type="protein sequence ID" value="KAK6510946.1"/>
    <property type="molecule type" value="Genomic_DNA"/>
</dbReference>
<comment type="caution">
    <text evidence="1">The sequence shown here is derived from an EMBL/GenBank/DDBJ whole genome shotgun (WGS) entry which is preliminary data.</text>
</comment>
<proteinExistence type="predicted"/>
<keyword evidence="2" id="KW-1185">Reference proteome</keyword>
<gene>
    <name evidence="1" type="ORF">TWF506_011497</name>
</gene>
<dbReference type="AlphaFoldDB" id="A0AAN8NL68"/>
<sequence>MPRCYKARPQDIVASLNSRDDIAWKRFPSSPNPDMSQLIILRKRFYDKYDSFADWYRPFKRKYMHLPRLQIELFFGSEILLYRIPEGGVTKELWLEVLDYSGFKFAHLLCY</sequence>
<evidence type="ECO:0000313" key="1">
    <source>
        <dbReference type="EMBL" id="KAK6510946.1"/>
    </source>
</evidence>
<accession>A0AAN8NL68</accession>
<evidence type="ECO:0000313" key="2">
    <source>
        <dbReference type="Proteomes" id="UP001307849"/>
    </source>
</evidence>
<protein>
    <submittedName>
        <fullName evidence="1">Uncharacterized protein</fullName>
    </submittedName>
</protein>
<name>A0AAN8NL68_9PEZI</name>